<dbReference type="GO" id="GO:0000978">
    <property type="term" value="F:RNA polymerase II cis-regulatory region sequence-specific DNA binding"/>
    <property type="evidence" value="ECO:0007669"/>
    <property type="project" value="TreeGrafter"/>
</dbReference>
<name>A0A444V4Q5_ACIRT</name>
<comment type="subcellular location">
    <subcellularLocation>
        <location evidence="1 5 6">Nucleus</location>
    </subcellularLocation>
</comment>
<evidence type="ECO:0000256" key="7">
    <source>
        <dbReference type="RuleBase" id="RU361194"/>
    </source>
</evidence>
<dbReference type="AlphaFoldDB" id="A0A444V4Q5"/>
<dbReference type="InterPro" id="IPR000327">
    <property type="entry name" value="POU_dom"/>
</dbReference>
<gene>
    <name evidence="11" type="ORF">EOD39_16934</name>
</gene>
<evidence type="ECO:0000256" key="2">
    <source>
        <dbReference type="ARBA" id="ARBA00023125"/>
    </source>
</evidence>
<dbReference type="PANTHER" id="PTHR11636:SF128">
    <property type="entry name" value="POU DOMAIN PROTEIN-RELATED"/>
    <property type="match status" value="1"/>
</dbReference>
<dbReference type="InterPro" id="IPR010982">
    <property type="entry name" value="Lambda_DNA-bd_dom_sf"/>
</dbReference>
<feature type="domain" description="POU-specific" evidence="10">
    <location>
        <begin position="233"/>
        <end position="307"/>
    </location>
</feature>
<feature type="compositionally biased region" description="Acidic residues" evidence="8">
    <location>
        <begin position="229"/>
        <end position="241"/>
    </location>
</feature>
<dbReference type="PROSITE" id="PS00465">
    <property type="entry name" value="POU_2"/>
    <property type="match status" value="1"/>
</dbReference>
<dbReference type="SMART" id="SM00352">
    <property type="entry name" value="POU"/>
    <property type="match status" value="1"/>
</dbReference>
<evidence type="ECO:0000313" key="12">
    <source>
        <dbReference type="Proteomes" id="UP000289886"/>
    </source>
</evidence>
<dbReference type="Gene3D" id="1.10.10.60">
    <property type="entry name" value="Homeodomain-like"/>
    <property type="match status" value="1"/>
</dbReference>
<evidence type="ECO:0000313" key="11">
    <source>
        <dbReference type="EMBL" id="RXM95387.1"/>
    </source>
</evidence>
<dbReference type="SUPFAM" id="SSF47413">
    <property type="entry name" value="lambda repressor-like DNA-binding domains"/>
    <property type="match status" value="1"/>
</dbReference>
<evidence type="ECO:0000259" key="9">
    <source>
        <dbReference type="PROSITE" id="PS50071"/>
    </source>
</evidence>
<dbReference type="PROSITE" id="PS00035">
    <property type="entry name" value="POU_1"/>
    <property type="match status" value="1"/>
</dbReference>
<dbReference type="InterPro" id="IPR001356">
    <property type="entry name" value="HD"/>
</dbReference>
<keyword evidence="4 5" id="KW-0539">Nucleus</keyword>
<dbReference type="Proteomes" id="UP000289886">
    <property type="component" value="Unassembled WGS sequence"/>
</dbReference>
<dbReference type="PROSITE" id="PS50071">
    <property type="entry name" value="HOMEOBOX_2"/>
    <property type="match status" value="1"/>
</dbReference>
<organism evidence="11 12">
    <name type="scientific">Acipenser ruthenus</name>
    <name type="common">Sterlet sturgeon</name>
    <dbReference type="NCBI Taxonomy" id="7906"/>
    <lineage>
        <taxon>Eukaryota</taxon>
        <taxon>Metazoa</taxon>
        <taxon>Chordata</taxon>
        <taxon>Craniata</taxon>
        <taxon>Vertebrata</taxon>
        <taxon>Euteleostomi</taxon>
        <taxon>Actinopterygii</taxon>
        <taxon>Chondrostei</taxon>
        <taxon>Acipenseriformes</taxon>
        <taxon>Acipenseridae</taxon>
        <taxon>Acipenser</taxon>
    </lineage>
</organism>
<dbReference type="SMART" id="SM00389">
    <property type="entry name" value="HOX"/>
    <property type="match status" value="1"/>
</dbReference>
<keyword evidence="7" id="KW-0804">Transcription</keyword>
<dbReference type="Gene3D" id="1.10.260.40">
    <property type="entry name" value="lambda repressor-like DNA-binding domains"/>
    <property type="match status" value="1"/>
</dbReference>
<dbReference type="PROSITE" id="PS51179">
    <property type="entry name" value="POU_3"/>
    <property type="match status" value="1"/>
</dbReference>
<dbReference type="FunFam" id="1.10.260.40:FF:000022">
    <property type="entry name" value="POU domain protein"/>
    <property type="match status" value="1"/>
</dbReference>
<evidence type="ECO:0000256" key="4">
    <source>
        <dbReference type="ARBA" id="ARBA00023242"/>
    </source>
</evidence>
<comment type="similarity">
    <text evidence="7">Belongs to the POU transcription factor family.</text>
</comment>
<proteinExistence type="inferred from homology"/>
<feature type="DNA-binding region" description="Homeobox" evidence="5">
    <location>
        <begin position="346"/>
        <end position="405"/>
    </location>
</feature>
<keyword evidence="12" id="KW-1185">Reference proteome</keyword>
<evidence type="ECO:0000256" key="1">
    <source>
        <dbReference type="ARBA" id="ARBA00004123"/>
    </source>
</evidence>
<dbReference type="SUPFAM" id="SSF46689">
    <property type="entry name" value="Homeodomain-like"/>
    <property type="match status" value="1"/>
</dbReference>
<evidence type="ECO:0000256" key="5">
    <source>
        <dbReference type="PROSITE-ProRule" id="PRU00108"/>
    </source>
</evidence>
<dbReference type="Pfam" id="PF00046">
    <property type="entry name" value="Homeodomain"/>
    <property type="match status" value="1"/>
</dbReference>
<evidence type="ECO:0000256" key="3">
    <source>
        <dbReference type="ARBA" id="ARBA00023155"/>
    </source>
</evidence>
<dbReference type="Pfam" id="PF00157">
    <property type="entry name" value="Pou"/>
    <property type="match status" value="1"/>
</dbReference>
<dbReference type="GO" id="GO:0000981">
    <property type="term" value="F:DNA-binding transcription factor activity, RNA polymerase II-specific"/>
    <property type="evidence" value="ECO:0007669"/>
    <property type="project" value="InterPro"/>
</dbReference>
<evidence type="ECO:0000256" key="8">
    <source>
        <dbReference type="SAM" id="MobiDB-lite"/>
    </source>
</evidence>
<dbReference type="PROSITE" id="PS00027">
    <property type="entry name" value="HOMEOBOX_1"/>
    <property type="match status" value="1"/>
</dbReference>
<evidence type="ECO:0000259" key="10">
    <source>
        <dbReference type="PROSITE" id="PS51179"/>
    </source>
</evidence>
<accession>A0A444V4Q5</accession>
<comment type="caution">
    <text evidence="11">The sequence shown here is derived from an EMBL/GenBank/DDBJ whole genome shotgun (WGS) entry which is preliminary data.</text>
</comment>
<reference evidence="11 12" key="1">
    <citation type="submission" date="2019-01" db="EMBL/GenBank/DDBJ databases">
        <title>Draft Genome and Complete Hox-Cluster Characterization of the Sterlet Sturgeon (Acipenser ruthenus).</title>
        <authorList>
            <person name="Wei Q."/>
        </authorList>
    </citation>
    <scope>NUCLEOTIDE SEQUENCE [LARGE SCALE GENOMIC DNA]</scope>
    <source>
        <strain evidence="11">WHYD16114868_AA</strain>
        <tissue evidence="11">Blood</tissue>
    </source>
</reference>
<dbReference type="InterPro" id="IPR009057">
    <property type="entry name" value="Homeodomain-like_sf"/>
</dbReference>
<feature type="compositionally biased region" description="Low complexity" evidence="8">
    <location>
        <begin position="209"/>
        <end position="228"/>
    </location>
</feature>
<dbReference type="CDD" id="cd00086">
    <property type="entry name" value="homeodomain"/>
    <property type="match status" value="1"/>
</dbReference>
<protein>
    <recommendedName>
        <fullName evidence="7">POU domain protein</fullName>
    </recommendedName>
</protein>
<dbReference type="PANTHER" id="PTHR11636">
    <property type="entry name" value="POU DOMAIN"/>
    <property type="match status" value="1"/>
</dbReference>
<evidence type="ECO:0000256" key="6">
    <source>
        <dbReference type="RuleBase" id="RU000682"/>
    </source>
</evidence>
<dbReference type="GO" id="GO:0005634">
    <property type="term" value="C:nucleus"/>
    <property type="evidence" value="ECO:0007669"/>
    <property type="project" value="UniProtKB-SubCell"/>
</dbReference>
<dbReference type="InterPro" id="IPR013847">
    <property type="entry name" value="POU"/>
</dbReference>
<keyword evidence="3 5" id="KW-0371">Homeobox</keyword>
<feature type="region of interest" description="Disordered" evidence="8">
    <location>
        <begin position="205"/>
        <end position="241"/>
    </location>
</feature>
<sequence>MSDRSVTPGSEASSRAHELHRTMYTQESLAASLQFANGMLQDPNSVFNKPACYNGIAAQHFFPFSAVGGDYRHPDIQVADLSQARHWYPFSTPELTGQVAGLTTAHQPANLSPRIAETRDQIKSDIKTEKLDEFSPERKSALPPPPATMAPGVYHSNHWNPSFWPGLTHAPAPAATPVSSSPSSHSYPTAGVFTTAAPQTLLVPVQQTSNPGSSGSSSGAGSEVGQSSDSEEEENLSTEELEQFAKELKHKRITLGFTQADVGLALGNLYGKMFSQTTICRFEALQLSFKNMCKLKPLLQRWLNEAENTDNPQDVSTAPNTAPSYAAYGRSKHGAVLCSVRALQTRRPGWTSLEVTVRGALESYFIKCPKPNTQDITQIAEDLRLEKDVVRVWFCNRRQKGKRLALPFEEEGAEGQYFDPSPQMPLCNGHLQTQGYPGTAPPHLYLPAFHKPEVFKQTLPQGFPVGLGHLTS</sequence>
<dbReference type="PRINTS" id="PR00028">
    <property type="entry name" value="POUDOMAIN"/>
</dbReference>
<dbReference type="InterPro" id="IPR050255">
    <property type="entry name" value="POU_domain_TF"/>
</dbReference>
<dbReference type="EMBL" id="SCEB01002435">
    <property type="protein sequence ID" value="RXM95387.1"/>
    <property type="molecule type" value="Genomic_DNA"/>
</dbReference>
<keyword evidence="2 5" id="KW-0238">DNA-binding</keyword>
<dbReference type="InterPro" id="IPR017970">
    <property type="entry name" value="Homeobox_CS"/>
</dbReference>
<feature type="domain" description="Homeobox" evidence="9">
    <location>
        <begin position="344"/>
        <end position="404"/>
    </location>
</feature>